<dbReference type="Gene3D" id="3.30.420.140">
    <property type="entry name" value="YqgF/RNase H-like domain"/>
    <property type="match status" value="1"/>
</dbReference>
<evidence type="ECO:0000256" key="2">
    <source>
        <dbReference type="ARBA" id="ARBA00022517"/>
    </source>
</evidence>
<dbReference type="InterPro" id="IPR012337">
    <property type="entry name" value="RNaseH-like_sf"/>
</dbReference>
<dbReference type="InterPro" id="IPR005227">
    <property type="entry name" value="YqgF"/>
</dbReference>
<name>A0A840UKU8_9FIRM</name>
<dbReference type="RefSeq" id="WP_183861181.1">
    <property type="nucleotide sequence ID" value="NZ_JACHFH010000016.1"/>
</dbReference>
<dbReference type="Proteomes" id="UP000559117">
    <property type="component" value="Unassembled WGS sequence"/>
</dbReference>
<dbReference type="GO" id="GO:0004518">
    <property type="term" value="F:nuclease activity"/>
    <property type="evidence" value="ECO:0007669"/>
    <property type="project" value="UniProtKB-KW"/>
</dbReference>
<dbReference type="GO" id="GO:0006364">
    <property type="term" value="P:rRNA processing"/>
    <property type="evidence" value="ECO:0007669"/>
    <property type="project" value="InterPro"/>
</dbReference>
<feature type="domain" description="YqgF/RNase H-like" evidence="5">
    <location>
        <begin position="4"/>
        <end position="90"/>
    </location>
</feature>
<dbReference type="InterPro" id="IPR006641">
    <property type="entry name" value="YqgF/RNaseH-like_dom"/>
</dbReference>
<evidence type="ECO:0000259" key="5">
    <source>
        <dbReference type="SMART" id="SM00732"/>
    </source>
</evidence>
<evidence type="ECO:0000313" key="7">
    <source>
        <dbReference type="Proteomes" id="UP000559117"/>
    </source>
</evidence>
<sequence>MNKKYIIAIDPGREKCGIAVLSIDNTVIFHKTVLKNDLFPCMDELQKKYTIAAVVIGSGTTSKNVLQLLQKKYQQISIAVIDEYRTTDAAKKRYWQENPPKGIKRLIPRGMLIPPVPVDDWAAVIIGEKYLKNLGIKGENDGKKTIKEAD</sequence>
<accession>A0A840UKU8</accession>
<dbReference type="GO" id="GO:0016787">
    <property type="term" value="F:hydrolase activity"/>
    <property type="evidence" value="ECO:0007669"/>
    <property type="project" value="UniProtKB-KW"/>
</dbReference>
<keyword evidence="7" id="KW-1185">Reference proteome</keyword>
<dbReference type="SMART" id="SM00732">
    <property type="entry name" value="YqgFc"/>
    <property type="match status" value="1"/>
</dbReference>
<keyword evidence="1" id="KW-0963">Cytoplasm</keyword>
<protein>
    <submittedName>
        <fullName evidence="6">RNase H-fold protein (Predicted Holliday junction resolvase)</fullName>
    </submittedName>
</protein>
<keyword evidence="3" id="KW-0540">Nuclease</keyword>
<proteinExistence type="predicted"/>
<keyword evidence="2" id="KW-0690">Ribosome biogenesis</keyword>
<gene>
    <name evidence="6" type="ORF">HNR32_001485</name>
</gene>
<dbReference type="InterPro" id="IPR037027">
    <property type="entry name" value="YqgF/RNaseH-like_dom_sf"/>
</dbReference>
<evidence type="ECO:0000313" key="6">
    <source>
        <dbReference type="EMBL" id="MBB5336337.1"/>
    </source>
</evidence>
<organism evidence="6 7">
    <name type="scientific">Pectinatus brassicae</name>
    <dbReference type="NCBI Taxonomy" id="862415"/>
    <lineage>
        <taxon>Bacteria</taxon>
        <taxon>Bacillati</taxon>
        <taxon>Bacillota</taxon>
        <taxon>Negativicutes</taxon>
        <taxon>Selenomonadales</taxon>
        <taxon>Selenomonadaceae</taxon>
        <taxon>Pectinatus</taxon>
    </lineage>
</organism>
<keyword evidence="4" id="KW-0378">Hydrolase</keyword>
<comment type="caution">
    <text evidence="6">The sequence shown here is derived from an EMBL/GenBank/DDBJ whole genome shotgun (WGS) entry which is preliminary data.</text>
</comment>
<dbReference type="EMBL" id="JACHFH010000016">
    <property type="protein sequence ID" value="MBB5336337.1"/>
    <property type="molecule type" value="Genomic_DNA"/>
</dbReference>
<evidence type="ECO:0000256" key="3">
    <source>
        <dbReference type="ARBA" id="ARBA00022722"/>
    </source>
</evidence>
<evidence type="ECO:0000256" key="1">
    <source>
        <dbReference type="ARBA" id="ARBA00022490"/>
    </source>
</evidence>
<dbReference type="Pfam" id="PF03652">
    <property type="entry name" value="RuvX"/>
    <property type="match status" value="1"/>
</dbReference>
<dbReference type="SUPFAM" id="SSF53098">
    <property type="entry name" value="Ribonuclease H-like"/>
    <property type="match status" value="1"/>
</dbReference>
<evidence type="ECO:0000256" key="4">
    <source>
        <dbReference type="ARBA" id="ARBA00022801"/>
    </source>
</evidence>
<dbReference type="AlphaFoldDB" id="A0A840UKU8"/>
<reference evidence="6 7" key="1">
    <citation type="submission" date="2020-08" db="EMBL/GenBank/DDBJ databases">
        <title>Genomic Encyclopedia of Type Strains, Phase IV (KMG-IV): sequencing the most valuable type-strain genomes for metagenomic binning, comparative biology and taxonomic classification.</title>
        <authorList>
            <person name="Goeker M."/>
        </authorList>
    </citation>
    <scope>NUCLEOTIDE SEQUENCE [LARGE SCALE GENOMIC DNA]</scope>
    <source>
        <strain evidence="6 7">DSM 24661</strain>
    </source>
</reference>